<feature type="transmembrane region" description="Helical" evidence="6">
    <location>
        <begin position="229"/>
        <end position="252"/>
    </location>
</feature>
<keyword evidence="9" id="KW-1185">Reference proteome</keyword>
<dbReference type="CDD" id="cd17328">
    <property type="entry name" value="MFS_spinster_like"/>
    <property type="match status" value="1"/>
</dbReference>
<feature type="transmembrane region" description="Helical" evidence="6">
    <location>
        <begin position="367"/>
        <end position="386"/>
    </location>
</feature>
<dbReference type="AlphaFoldDB" id="A0A1V0B9F3"/>
<dbReference type="STRING" id="1931241.BVH74_17975"/>
<feature type="domain" description="Major facilitator superfamily (MFS) profile" evidence="7">
    <location>
        <begin position="17"/>
        <end position="429"/>
    </location>
</feature>
<dbReference type="Gene3D" id="1.20.1250.20">
    <property type="entry name" value="MFS general substrate transporter like domains"/>
    <property type="match status" value="1"/>
</dbReference>
<comment type="subcellular location">
    <subcellularLocation>
        <location evidence="1">Membrane</location>
        <topology evidence="1">Multi-pass membrane protein</topology>
    </subcellularLocation>
</comment>
<proteinExistence type="predicted"/>
<feature type="transmembrane region" description="Helical" evidence="6">
    <location>
        <begin position="296"/>
        <end position="317"/>
    </location>
</feature>
<dbReference type="InterPro" id="IPR044770">
    <property type="entry name" value="MFS_spinster-like"/>
</dbReference>
<sequence length="437" mass="47035">MSTVVESPGLGWRAHGVLSVLVFGYAGFFIGRQIMSVMIEPIKLEFGASDAAMGLISGLAFAGVYALMGLPAGRLADRRSRVRLLAATALLWSIATLLCGFAMSFWMLVLARMLVAVTEAPVTPASLSLITDLYPANQRSLAISFFTGAPTVSAIIGLGLGAWVIDNFGWRTGFYLIATPVLLVSLVLSFLVKEPARGYWDTSPPAKPPHQSLRQAAHRLMRNRAYMQLIAVCALFSFSGFAFAMWNTSFLIRSHGLSLQHAGIMAGVVTGTTAAVGGLFSGWLCDRLSSTNRQWLICIPIIGQSIALLCMLSYLLWPTGTVFHIGNMPVPKAMLWCALMGFFTVWWVAPIFNLLTQLVSPWERATAIALQTICTTLAGVGLGPLLTGILSDALSGPSGSESLRHAMLIINLSLLIPIALLAWLHRQKIIVHPPAPG</sequence>
<evidence type="ECO:0000256" key="6">
    <source>
        <dbReference type="SAM" id="Phobius"/>
    </source>
</evidence>
<dbReference type="KEGG" id="ppha:BVH74_17975"/>
<organism evidence="8 9">
    <name type="scientific">Halopseudomonas phragmitis</name>
    <dbReference type="NCBI Taxonomy" id="1931241"/>
    <lineage>
        <taxon>Bacteria</taxon>
        <taxon>Pseudomonadati</taxon>
        <taxon>Pseudomonadota</taxon>
        <taxon>Gammaproteobacteria</taxon>
        <taxon>Pseudomonadales</taxon>
        <taxon>Pseudomonadaceae</taxon>
        <taxon>Halopseudomonas</taxon>
    </lineage>
</organism>
<feature type="transmembrane region" description="Helical" evidence="6">
    <location>
        <begin position="113"/>
        <end position="134"/>
    </location>
</feature>
<feature type="transmembrane region" description="Helical" evidence="6">
    <location>
        <begin position="51"/>
        <end position="72"/>
    </location>
</feature>
<feature type="transmembrane region" description="Helical" evidence="6">
    <location>
        <begin position="141"/>
        <end position="162"/>
    </location>
</feature>
<reference evidence="8 9" key="1">
    <citation type="submission" date="2017-03" db="EMBL/GenBank/DDBJ databases">
        <title>Complete genome sequence of the novel DNRA strain Pseudomonas sp. S-6-2 isolated from Chinese polluted river sediment. Journal of Biotechnology.</title>
        <authorList>
            <person name="Li J."/>
            <person name="Xiang F."/>
            <person name="Wang L."/>
            <person name="Xi L."/>
            <person name="Liu J."/>
        </authorList>
    </citation>
    <scope>NUCLEOTIDE SEQUENCE [LARGE SCALE GENOMIC DNA]</scope>
    <source>
        <strain evidence="8 9">S-6-2</strain>
    </source>
</reference>
<dbReference type="RefSeq" id="WP_080051429.1">
    <property type="nucleotide sequence ID" value="NZ_CP020100.1"/>
</dbReference>
<dbReference type="GO" id="GO:0022857">
    <property type="term" value="F:transmembrane transporter activity"/>
    <property type="evidence" value="ECO:0007669"/>
    <property type="project" value="InterPro"/>
</dbReference>
<dbReference type="InterPro" id="IPR036259">
    <property type="entry name" value="MFS_trans_sf"/>
</dbReference>
<evidence type="ECO:0000256" key="3">
    <source>
        <dbReference type="ARBA" id="ARBA00022692"/>
    </source>
</evidence>
<name>A0A1V0B9F3_9GAMM</name>
<gene>
    <name evidence="8" type="ORF">BVH74_17975</name>
</gene>
<feature type="transmembrane region" description="Helical" evidence="6">
    <location>
        <begin position="406"/>
        <end position="424"/>
    </location>
</feature>
<evidence type="ECO:0000313" key="8">
    <source>
        <dbReference type="EMBL" id="AQZ96521.1"/>
    </source>
</evidence>
<dbReference type="PANTHER" id="PTHR23505:SF79">
    <property type="entry name" value="PROTEIN SPINSTER"/>
    <property type="match status" value="1"/>
</dbReference>
<dbReference type="GO" id="GO:0016020">
    <property type="term" value="C:membrane"/>
    <property type="evidence" value="ECO:0007669"/>
    <property type="project" value="UniProtKB-SubCell"/>
</dbReference>
<dbReference type="PANTHER" id="PTHR23505">
    <property type="entry name" value="SPINSTER"/>
    <property type="match status" value="1"/>
</dbReference>
<evidence type="ECO:0000256" key="2">
    <source>
        <dbReference type="ARBA" id="ARBA00022448"/>
    </source>
</evidence>
<dbReference type="SUPFAM" id="SSF103473">
    <property type="entry name" value="MFS general substrate transporter"/>
    <property type="match status" value="1"/>
</dbReference>
<keyword evidence="4 6" id="KW-1133">Transmembrane helix</keyword>
<protein>
    <submittedName>
        <fullName evidence="8">MFS transporter</fullName>
    </submittedName>
</protein>
<evidence type="ECO:0000259" key="7">
    <source>
        <dbReference type="PROSITE" id="PS50850"/>
    </source>
</evidence>
<dbReference type="EMBL" id="CP020100">
    <property type="protein sequence ID" value="AQZ96521.1"/>
    <property type="molecule type" value="Genomic_DNA"/>
</dbReference>
<keyword evidence="5 6" id="KW-0472">Membrane</keyword>
<dbReference type="InterPro" id="IPR020846">
    <property type="entry name" value="MFS_dom"/>
</dbReference>
<keyword evidence="3 6" id="KW-0812">Transmembrane</keyword>
<feature type="transmembrane region" description="Helical" evidence="6">
    <location>
        <begin position="264"/>
        <end position="284"/>
    </location>
</feature>
<dbReference type="Pfam" id="PF07690">
    <property type="entry name" value="MFS_1"/>
    <property type="match status" value="1"/>
</dbReference>
<keyword evidence="2" id="KW-0813">Transport</keyword>
<evidence type="ECO:0000256" key="1">
    <source>
        <dbReference type="ARBA" id="ARBA00004141"/>
    </source>
</evidence>
<dbReference type="InterPro" id="IPR011701">
    <property type="entry name" value="MFS"/>
</dbReference>
<feature type="transmembrane region" description="Helical" evidence="6">
    <location>
        <begin position="174"/>
        <end position="192"/>
    </location>
</feature>
<evidence type="ECO:0000256" key="4">
    <source>
        <dbReference type="ARBA" id="ARBA00022989"/>
    </source>
</evidence>
<feature type="transmembrane region" description="Helical" evidence="6">
    <location>
        <begin position="12"/>
        <end position="31"/>
    </location>
</feature>
<dbReference type="PROSITE" id="PS50850">
    <property type="entry name" value="MFS"/>
    <property type="match status" value="1"/>
</dbReference>
<accession>A0A1V0B9F3</accession>
<evidence type="ECO:0000313" key="9">
    <source>
        <dbReference type="Proteomes" id="UP000243488"/>
    </source>
</evidence>
<dbReference type="Proteomes" id="UP000243488">
    <property type="component" value="Chromosome"/>
</dbReference>
<evidence type="ECO:0000256" key="5">
    <source>
        <dbReference type="ARBA" id="ARBA00023136"/>
    </source>
</evidence>
<feature type="transmembrane region" description="Helical" evidence="6">
    <location>
        <begin position="84"/>
        <end position="107"/>
    </location>
</feature>
<feature type="transmembrane region" description="Helical" evidence="6">
    <location>
        <begin position="333"/>
        <end position="355"/>
    </location>
</feature>